<feature type="chain" id="PRO_5039380993" description="Lipoprotein" evidence="1">
    <location>
        <begin position="20"/>
        <end position="382"/>
    </location>
</feature>
<reference evidence="2" key="2">
    <citation type="submission" date="2021-04" db="EMBL/GenBank/DDBJ databases">
        <authorList>
            <person name="Gilroy R."/>
        </authorList>
    </citation>
    <scope>NUCLEOTIDE SEQUENCE</scope>
    <source>
        <strain evidence="2">12435</strain>
    </source>
</reference>
<dbReference type="Proteomes" id="UP000823990">
    <property type="component" value="Unassembled WGS sequence"/>
</dbReference>
<sequence>MKKILALTAVLAASVMLFTGCGTLMPSCGGETVFSELLRDKPWSNPYNYEKTTYDLDRYAATVNEDGSFTANTDKLLASGTYVTEIEVADRSIADWSGLGALSEEVPGFSERILGRVNELTSSPSAYTVLRTTFELTYTDDADNSDRKGATDRMESVVMIRNINMQPVFSYKHAELASSGIGYSAFADYLAGENVYSESKDGTATVTDRVTEIGTSYDNEELFLLERAQSGIKEGVSATYSVHSAVETGVYGEEAVHTIAAAVTTDVADDPSDNYAYDKYGKDDASFINDYVGDAVAYYDAAEAEKKETEEGYSFPVNRAVFYRNETNMGTSTTVYYSDVDFNYFGMTTSNVMMYFATYETNTEGEAVNMTVGEISDYTIVR</sequence>
<evidence type="ECO:0000256" key="1">
    <source>
        <dbReference type="SAM" id="SignalP"/>
    </source>
</evidence>
<evidence type="ECO:0000313" key="3">
    <source>
        <dbReference type="Proteomes" id="UP000823990"/>
    </source>
</evidence>
<feature type="signal peptide" evidence="1">
    <location>
        <begin position="1"/>
        <end position="19"/>
    </location>
</feature>
<dbReference type="PROSITE" id="PS51257">
    <property type="entry name" value="PROKAR_LIPOPROTEIN"/>
    <property type="match status" value="1"/>
</dbReference>
<name>A0A9D1TSB9_9FIRM</name>
<accession>A0A9D1TSB9</accession>
<gene>
    <name evidence="2" type="ORF">H9892_03695</name>
</gene>
<dbReference type="EMBL" id="DXHS01000065">
    <property type="protein sequence ID" value="HIW02421.1"/>
    <property type="molecule type" value="Genomic_DNA"/>
</dbReference>
<organism evidence="2 3">
    <name type="scientific">Candidatus Protoclostridium stercorigallinarum</name>
    <dbReference type="NCBI Taxonomy" id="2838741"/>
    <lineage>
        <taxon>Bacteria</taxon>
        <taxon>Bacillati</taxon>
        <taxon>Bacillota</taxon>
        <taxon>Clostridia</taxon>
        <taxon>Candidatus Protoclostridium</taxon>
    </lineage>
</organism>
<protein>
    <recommendedName>
        <fullName evidence="4">Lipoprotein</fullName>
    </recommendedName>
</protein>
<evidence type="ECO:0000313" key="2">
    <source>
        <dbReference type="EMBL" id="HIW02421.1"/>
    </source>
</evidence>
<comment type="caution">
    <text evidence="2">The sequence shown here is derived from an EMBL/GenBank/DDBJ whole genome shotgun (WGS) entry which is preliminary data.</text>
</comment>
<reference evidence="2" key="1">
    <citation type="journal article" date="2021" name="PeerJ">
        <title>Extensive microbial diversity within the chicken gut microbiome revealed by metagenomics and culture.</title>
        <authorList>
            <person name="Gilroy R."/>
            <person name="Ravi A."/>
            <person name="Getino M."/>
            <person name="Pursley I."/>
            <person name="Horton D.L."/>
            <person name="Alikhan N.F."/>
            <person name="Baker D."/>
            <person name="Gharbi K."/>
            <person name="Hall N."/>
            <person name="Watson M."/>
            <person name="Adriaenssens E.M."/>
            <person name="Foster-Nyarko E."/>
            <person name="Jarju S."/>
            <person name="Secka A."/>
            <person name="Antonio M."/>
            <person name="Oren A."/>
            <person name="Chaudhuri R.R."/>
            <person name="La Ragione R."/>
            <person name="Hildebrand F."/>
            <person name="Pallen M.J."/>
        </authorList>
    </citation>
    <scope>NUCLEOTIDE SEQUENCE</scope>
    <source>
        <strain evidence="2">12435</strain>
    </source>
</reference>
<proteinExistence type="predicted"/>
<evidence type="ECO:0008006" key="4">
    <source>
        <dbReference type="Google" id="ProtNLM"/>
    </source>
</evidence>
<dbReference type="AlphaFoldDB" id="A0A9D1TSB9"/>
<keyword evidence="1" id="KW-0732">Signal</keyword>